<dbReference type="HOGENOM" id="CLU_2100721_0_0_1"/>
<dbReference type="Proteomes" id="UP000026961">
    <property type="component" value="Chromosome 3"/>
</dbReference>
<name>A0A0D9ZC83_9ORYZ</name>
<protein>
    <submittedName>
        <fullName evidence="1">Uncharacterized protein</fullName>
    </submittedName>
</protein>
<evidence type="ECO:0000313" key="1">
    <source>
        <dbReference type="EnsemblPlants" id="OGLUM03G31550.1"/>
    </source>
</evidence>
<dbReference type="EnsemblPlants" id="OGLUM03G31550.1">
    <property type="protein sequence ID" value="OGLUM03G31550.1"/>
    <property type="gene ID" value="OGLUM03G31550"/>
</dbReference>
<sequence length="116" mass="13819">MRGDGSSIQRSVFVISLLNQFHHLYGFIWIRENLQQITPWRRTASMFPHDDRSRSDTLQQGDEKATFQWVKSSTRMQKLVLTNPLLMYMHERHIYLLAIKVSSLSVYREHLNMHTD</sequence>
<organism evidence="1">
    <name type="scientific">Oryza glumipatula</name>
    <dbReference type="NCBI Taxonomy" id="40148"/>
    <lineage>
        <taxon>Eukaryota</taxon>
        <taxon>Viridiplantae</taxon>
        <taxon>Streptophyta</taxon>
        <taxon>Embryophyta</taxon>
        <taxon>Tracheophyta</taxon>
        <taxon>Spermatophyta</taxon>
        <taxon>Magnoliopsida</taxon>
        <taxon>Liliopsida</taxon>
        <taxon>Poales</taxon>
        <taxon>Poaceae</taxon>
        <taxon>BOP clade</taxon>
        <taxon>Oryzoideae</taxon>
        <taxon>Oryzeae</taxon>
        <taxon>Oryzinae</taxon>
        <taxon>Oryza</taxon>
    </lineage>
</organism>
<accession>A0A0D9ZC83</accession>
<proteinExistence type="predicted"/>
<dbReference type="AlphaFoldDB" id="A0A0D9ZC83"/>
<reference evidence="1" key="2">
    <citation type="submission" date="2018-05" db="EMBL/GenBank/DDBJ databases">
        <title>OgluRS3 (Oryza glumaepatula Reference Sequence Version 3).</title>
        <authorList>
            <person name="Zhang J."/>
            <person name="Kudrna D."/>
            <person name="Lee S."/>
            <person name="Talag J."/>
            <person name="Welchert J."/>
            <person name="Wing R.A."/>
        </authorList>
    </citation>
    <scope>NUCLEOTIDE SEQUENCE [LARGE SCALE GENOMIC DNA]</scope>
</reference>
<reference evidence="1" key="1">
    <citation type="submission" date="2015-04" db="UniProtKB">
        <authorList>
            <consortium name="EnsemblPlants"/>
        </authorList>
    </citation>
    <scope>IDENTIFICATION</scope>
</reference>
<evidence type="ECO:0000313" key="2">
    <source>
        <dbReference type="Proteomes" id="UP000026961"/>
    </source>
</evidence>
<keyword evidence="2" id="KW-1185">Reference proteome</keyword>
<dbReference type="Gramene" id="OGLUM03G31550.1">
    <property type="protein sequence ID" value="OGLUM03G31550.1"/>
    <property type="gene ID" value="OGLUM03G31550"/>
</dbReference>